<comment type="cofactor">
    <cofactor evidence="1">
        <name>Ca(2+)</name>
        <dbReference type="ChEBI" id="CHEBI:29108"/>
    </cofactor>
</comment>
<dbReference type="CDD" id="cd16030">
    <property type="entry name" value="iduronate-2-sulfatase"/>
    <property type="match status" value="1"/>
</dbReference>
<dbReference type="SUPFAM" id="SSF53649">
    <property type="entry name" value="Alkaline phosphatase-like"/>
    <property type="match status" value="1"/>
</dbReference>
<evidence type="ECO:0000256" key="6">
    <source>
        <dbReference type="ARBA" id="ARBA00022837"/>
    </source>
</evidence>
<proteinExistence type="inferred from homology"/>
<organism evidence="8 9">
    <name type="scientific">Fodinibius sediminis</name>
    <dbReference type="NCBI Taxonomy" id="1214077"/>
    <lineage>
        <taxon>Bacteria</taxon>
        <taxon>Pseudomonadati</taxon>
        <taxon>Balneolota</taxon>
        <taxon>Balneolia</taxon>
        <taxon>Balneolales</taxon>
        <taxon>Balneolaceae</taxon>
        <taxon>Fodinibius</taxon>
    </lineage>
</organism>
<dbReference type="Gene3D" id="3.40.720.10">
    <property type="entry name" value="Alkaline Phosphatase, subunit A"/>
    <property type="match status" value="1"/>
</dbReference>
<dbReference type="EMBL" id="FXTH01000003">
    <property type="protein sequence ID" value="SMO48678.1"/>
    <property type="molecule type" value="Genomic_DNA"/>
</dbReference>
<gene>
    <name evidence="8" type="ORF">SAMN06265218_103248</name>
</gene>
<accession>A0A521BNF7</accession>
<evidence type="ECO:0000256" key="1">
    <source>
        <dbReference type="ARBA" id="ARBA00001913"/>
    </source>
</evidence>
<dbReference type="Pfam" id="PF00884">
    <property type="entry name" value="Sulfatase"/>
    <property type="match status" value="1"/>
</dbReference>
<evidence type="ECO:0000313" key="8">
    <source>
        <dbReference type="EMBL" id="SMO48678.1"/>
    </source>
</evidence>
<keyword evidence="5" id="KW-0378">Hydrolase</keyword>
<dbReference type="Proteomes" id="UP000317593">
    <property type="component" value="Unassembled WGS sequence"/>
</dbReference>
<dbReference type="InterPro" id="IPR017850">
    <property type="entry name" value="Alkaline_phosphatase_core_sf"/>
</dbReference>
<keyword evidence="9" id="KW-1185">Reference proteome</keyword>
<reference evidence="8 9" key="1">
    <citation type="submission" date="2017-05" db="EMBL/GenBank/DDBJ databases">
        <authorList>
            <person name="Varghese N."/>
            <person name="Submissions S."/>
        </authorList>
    </citation>
    <scope>NUCLEOTIDE SEQUENCE [LARGE SCALE GENOMIC DNA]</scope>
    <source>
        <strain evidence="8 9">DSM 21194</strain>
    </source>
</reference>
<evidence type="ECO:0000256" key="4">
    <source>
        <dbReference type="ARBA" id="ARBA00022729"/>
    </source>
</evidence>
<dbReference type="GO" id="GO:0004423">
    <property type="term" value="F:iduronate-2-sulfatase activity"/>
    <property type="evidence" value="ECO:0007669"/>
    <property type="project" value="InterPro"/>
</dbReference>
<keyword evidence="6" id="KW-0106">Calcium</keyword>
<protein>
    <submittedName>
        <fullName evidence="8">Arylsulfatase A</fullName>
    </submittedName>
</protein>
<sequence length="510" mass="57637">MRANVYPNINITTSSILFFLSLGIILCCMLRPVHAQNSVDRPNILFIGIDDYNDWAGVLETHPQVITPNIDRLAERGTLFTNAHVQAPVCNPSRVSLLTGLRPSTTGIYGLAPGHREAEPTKEVVTLPQYFAQHGYHTYSTGKIFHNVSDVTKETDFEEWGPGGSFGPFPENKLVDKPLDMVDHPLVDWGIFPEEDSAMGDYKVANWAVNQLEELGQETDEEPFFLAVGFVSPHVPLYSTKKWFDLYPAKEKVVLPSAPEGDRDDIPDFAWYTHWFLPEPRLSWVIENEEWHSKGKSYLATVSFMDAQVGRLLDTLEKEGLAENTIVVFWSDHGYHLGEKAITGKNTLWERTTHVPLIFAGPGVSAGAQSPEAVELLDMYPTLVELAGLPPKENIEGLSLVPQLENAHTPRERPALTTANPGNHAVRTERWRYIRYANGSEELYDHHRDPHEWSNLANNPEYADIKEKLAKWLPERSAPHVSGSKARILWEENGVWYWEGEPINFDKLIK</sequence>
<dbReference type="PANTHER" id="PTHR45953:SF1">
    <property type="entry name" value="IDURONATE 2-SULFATASE"/>
    <property type="match status" value="1"/>
</dbReference>
<evidence type="ECO:0000313" key="9">
    <source>
        <dbReference type="Proteomes" id="UP000317593"/>
    </source>
</evidence>
<evidence type="ECO:0000256" key="2">
    <source>
        <dbReference type="ARBA" id="ARBA00008779"/>
    </source>
</evidence>
<feature type="domain" description="Sulfatase N-terminal" evidence="7">
    <location>
        <begin position="42"/>
        <end position="388"/>
    </location>
</feature>
<evidence type="ECO:0000256" key="3">
    <source>
        <dbReference type="ARBA" id="ARBA00022723"/>
    </source>
</evidence>
<keyword evidence="4" id="KW-0732">Signal</keyword>
<evidence type="ECO:0000256" key="5">
    <source>
        <dbReference type="ARBA" id="ARBA00022801"/>
    </source>
</evidence>
<keyword evidence="3" id="KW-0479">Metal-binding</keyword>
<evidence type="ECO:0000259" key="7">
    <source>
        <dbReference type="Pfam" id="PF00884"/>
    </source>
</evidence>
<dbReference type="GO" id="GO:0005737">
    <property type="term" value="C:cytoplasm"/>
    <property type="evidence" value="ECO:0007669"/>
    <property type="project" value="TreeGrafter"/>
</dbReference>
<dbReference type="GO" id="GO:0046872">
    <property type="term" value="F:metal ion binding"/>
    <property type="evidence" value="ECO:0007669"/>
    <property type="project" value="UniProtKB-KW"/>
</dbReference>
<name>A0A521BNF7_9BACT</name>
<comment type="similarity">
    <text evidence="2">Belongs to the sulfatase family.</text>
</comment>
<dbReference type="InterPro" id="IPR000917">
    <property type="entry name" value="Sulfatase_N"/>
</dbReference>
<dbReference type="AlphaFoldDB" id="A0A521BNF7"/>
<dbReference type="PANTHER" id="PTHR45953">
    <property type="entry name" value="IDURONATE 2-SULFATASE"/>
    <property type="match status" value="1"/>
</dbReference>
<dbReference type="InterPro" id="IPR035874">
    <property type="entry name" value="IDS"/>
</dbReference>